<comment type="caution">
    <text evidence="6">The sequence shown here is derived from an EMBL/GenBank/DDBJ whole genome shotgun (WGS) entry which is preliminary data.</text>
</comment>
<evidence type="ECO:0000313" key="6">
    <source>
        <dbReference type="EMBL" id="PPT84530.1"/>
    </source>
</evidence>
<evidence type="ECO:0000259" key="5">
    <source>
        <dbReference type="PROSITE" id="PS50600"/>
    </source>
</evidence>
<dbReference type="InterPro" id="IPR038765">
    <property type="entry name" value="Papain-like_cys_pep_sf"/>
</dbReference>
<dbReference type="Gene3D" id="3.40.395.10">
    <property type="entry name" value="Adenoviral Proteinase, Chain A"/>
    <property type="match status" value="1"/>
</dbReference>
<proteinExistence type="predicted"/>
<feature type="compositionally biased region" description="Basic residues" evidence="4">
    <location>
        <begin position="353"/>
        <end position="362"/>
    </location>
</feature>
<gene>
    <name evidence="6" type="ORF">XthCFBP4691_16515</name>
</gene>
<accession>A0A2S6ZBU3</accession>
<dbReference type="GO" id="GO:0000338">
    <property type="term" value="P:protein deneddylation"/>
    <property type="evidence" value="ECO:0007669"/>
    <property type="project" value="TreeGrafter"/>
</dbReference>
<dbReference type="GO" id="GO:0006508">
    <property type="term" value="P:proteolysis"/>
    <property type="evidence" value="ECO:0007669"/>
    <property type="project" value="UniProtKB-KW"/>
</dbReference>
<evidence type="ECO:0000313" key="7">
    <source>
        <dbReference type="Proteomes" id="UP000239898"/>
    </source>
</evidence>
<dbReference type="PANTHER" id="PTHR46468:SF1">
    <property type="entry name" value="SENTRIN-SPECIFIC PROTEASE 8"/>
    <property type="match status" value="1"/>
</dbReference>
<feature type="compositionally biased region" description="Basic and acidic residues" evidence="4">
    <location>
        <begin position="1"/>
        <end position="10"/>
    </location>
</feature>
<keyword evidence="1" id="KW-0645">Protease</keyword>
<keyword evidence="3" id="KW-0788">Thiol protease</keyword>
<feature type="compositionally biased region" description="Basic and acidic residues" evidence="4">
    <location>
        <begin position="341"/>
        <end position="352"/>
    </location>
</feature>
<feature type="compositionally biased region" description="Polar residues" evidence="4">
    <location>
        <begin position="20"/>
        <end position="30"/>
    </location>
</feature>
<dbReference type="OrthoDB" id="5997721at2"/>
<dbReference type="RefSeq" id="WP_128421410.1">
    <property type="nucleotide sequence ID" value="NZ_JBHSXW010000001.1"/>
</dbReference>
<sequence>MGYQGYEREPSTPLYPPQSPASTFGGLSSLNQGTYYRGEFQLDTPQEVEQPWRPYSDYEREPSTPLYPPQSPASTFGGLSSLNQGTYYRGEFQLDTPQEVEQPWRPYSDYATQAPVEQSLTPAMSPGRIDVDNMPTPQSTEGAGLQGLTATSWLGDEHMLAYTQLLAHRLEGQPNAELLNFADPVIIAMLMFGDRTQEKTALRRLAGRDTPPIVFLPINNPESHWSLLVIDRRTDDAFHYDSSINPEQAEDATNTAQYKLAKKAARAMGIDTYVMGTPIAQQQDGYSCGDHVLTGIEVLAHRVIDGTFADAGGRDLSDIKPDRGLIADLLTHAEQLPAESSARKASEPPIEQKKKKGKWRNL</sequence>
<dbReference type="Proteomes" id="UP000239898">
    <property type="component" value="Unassembled WGS sequence"/>
</dbReference>
<dbReference type="InterPro" id="IPR003653">
    <property type="entry name" value="Peptidase_C48_C"/>
</dbReference>
<protein>
    <recommendedName>
        <fullName evidence="5">Ubiquitin-like protease family profile domain-containing protein</fullName>
    </recommendedName>
</protein>
<evidence type="ECO:0000256" key="1">
    <source>
        <dbReference type="ARBA" id="ARBA00022670"/>
    </source>
</evidence>
<feature type="region of interest" description="Disordered" evidence="4">
    <location>
        <begin position="1"/>
        <end position="30"/>
    </location>
</feature>
<dbReference type="PROSITE" id="PS50600">
    <property type="entry name" value="ULP_PROTEASE"/>
    <property type="match status" value="1"/>
</dbReference>
<dbReference type="EMBL" id="MIGX01000110">
    <property type="protein sequence ID" value="PPT84530.1"/>
    <property type="molecule type" value="Genomic_DNA"/>
</dbReference>
<dbReference type="AlphaFoldDB" id="A0A2S6ZBU3"/>
<reference evidence="6 7" key="1">
    <citation type="submission" date="2016-08" db="EMBL/GenBank/DDBJ databases">
        <title>Evolution of the type three secretion system and type three effector repertoires in Xanthomonas.</title>
        <authorList>
            <person name="Merda D."/>
            <person name="Briand M."/>
            <person name="Bosis E."/>
            <person name="Rousseau C."/>
            <person name="Portier P."/>
            <person name="Jacques M.-A."/>
            <person name="Fischer-Le Saux M."/>
        </authorList>
    </citation>
    <scope>NUCLEOTIDE SEQUENCE [LARGE SCALE GENOMIC DNA]</scope>
    <source>
        <strain evidence="6 7">CFBP 4691</strain>
    </source>
</reference>
<keyword evidence="2" id="KW-0378">Hydrolase</keyword>
<name>A0A2S6ZBU3_9XANT</name>
<feature type="region of interest" description="Disordered" evidence="4">
    <location>
        <begin position="43"/>
        <end position="74"/>
    </location>
</feature>
<evidence type="ECO:0000256" key="2">
    <source>
        <dbReference type="ARBA" id="ARBA00022801"/>
    </source>
</evidence>
<dbReference type="InterPro" id="IPR044613">
    <property type="entry name" value="Nep1/2-like"/>
</dbReference>
<organism evidence="6 7">
    <name type="scientific">Xanthomonas theicola</name>
    <dbReference type="NCBI Taxonomy" id="56464"/>
    <lineage>
        <taxon>Bacteria</taxon>
        <taxon>Pseudomonadati</taxon>
        <taxon>Pseudomonadota</taxon>
        <taxon>Gammaproteobacteria</taxon>
        <taxon>Lysobacterales</taxon>
        <taxon>Lysobacteraceae</taxon>
        <taxon>Xanthomonas</taxon>
    </lineage>
</organism>
<evidence type="ECO:0000256" key="4">
    <source>
        <dbReference type="SAM" id="MobiDB-lite"/>
    </source>
</evidence>
<keyword evidence="7" id="KW-1185">Reference proteome</keyword>
<evidence type="ECO:0000256" key="3">
    <source>
        <dbReference type="ARBA" id="ARBA00022807"/>
    </source>
</evidence>
<feature type="domain" description="Ubiquitin-like protease family profile" evidence="5">
    <location>
        <begin position="124"/>
        <end position="299"/>
    </location>
</feature>
<feature type="region of interest" description="Disordered" evidence="4">
    <location>
        <begin position="336"/>
        <end position="362"/>
    </location>
</feature>
<dbReference type="SUPFAM" id="SSF54001">
    <property type="entry name" value="Cysteine proteinases"/>
    <property type="match status" value="1"/>
</dbReference>
<dbReference type="Pfam" id="PF02902">
    <property type="entry name" value="Peptidase_C48"/>
    <property type="match status" value="1"/>
</dbReference>
<dbReference type="PANTHER" id="PTHR46468">
    <property type="entry name" value="SENTRIN-SPECIFIC PROTEASE 8"/>
    <property type="match status" value="1"/>
</dbReference>
<dbReference type="GO" id="GO:0008234">
    <property type="term" value="F:cysteine-type peptidase activity"/>
    <property type="evidence" value="ECO:0007669"/>
    <property type="project" value="UniProtKB-KW"/>
</dbReference>
<dbReference type="GO" id="GO:0019784">
    <property type="term" value="F:deNEDDylase activity"/>
    <property type="evidence" value="ECO:0007669"/>
    <property type="project" value="InterPro"/>
</dbReference>